<name>A0A438MVV7_EXOME</name>
<dbReference type="InterPro" id="IPR052202">
    <property type="entry name" value="Yeast_MetPath_Reg"/>
</dbReference>
<dbReference type="OrthoDB" id="4160398at2759"/>
<keyword evidence="2" id="KW-0479">Metal-binding</keyword>
<sequence>MCLVRGCPTNPGVSYYGPSNLYAYLLNSASSSSSAKPFIEPEEEKEGVRPHNELFETVTASYRPSSDTSTANLPPQSLVREILEYYQQSVEVFFPVIGSELSSQLSALLSTGSETLQDDSSVEFAILRLLLAISFQLMARYNPSLSSIALAYFLNISEARLREALSRPNVTTLQLLTLISIYLMLDRRGGNVWTALDQALCLSETLELKCERNGLLGQIRNTLFVLEVDVCVALGRPTNHAERMEGPQEESFSTKLHELAKIRLTIHHQLLNTRHHNSDDIAAWSEPVHEALEQWIHSWESLTGPPPGYSATGFEDCSKSANLLYGRYNCLQATFELFTLLRARSGTVIDQDASTSASLIESFNKLYESGRDSPSIPRGHEKSMIPPPTPFIGWTQEETIFKAITCLSFRKHHEVPDTELRLTLTRLLHDHNHAKLFMGEMFQSLNNDTPRFSPTDTEDG</sequence>
<evidence type="ECO:0000256" key="3">
    <source>
        <dbReference type="ARBA" id="ARBA00022833"/>
    </source>
</evidence>
<keyword evidence="4" id="KW-0805">Transcription regulation</keyword>
<evidence type="ECO:0000256" key="4">
    <source>
        <dbReference type="ARBA" id="ARBA00023015"/>
    </source>
</evidence>
<proteinExistence type="predicted"/>
<dbReference type="GO" id="GO:0005634">
    <property type="term" value="C:nucleus"/>
    <property type="evidence" value="ECO:0007669"/>
    <property type="project" value="UniProtKB-SubCell"/>
</dbReference>
<evidence type="ECO:0000313" key="9">
    <source>
        <dbReference type="Proteomes" id="UP000288859"/>
    </source>
</evidence>
<protein>
    <recommendedName>
        <fullName evidence="10">Transcription factor domain-containing protein</fullName>
    </recommendedName>
</protein>
<dbReference type="Proteomes" id="UP000288859">
    <property type="component" value="Unassembled WGS sequence"/>
</dbReference>
<keyword evidence="7" id="KW-0539">Nucleus</keyword>
<reference evidence="8 9" key="1">
    <citation type="submission" date="2017-03" db="EMBL/GenBank/DDBJ databases">
        <title>Genomes of endolithic fungi from Antarctica.</title>
        <authorList>
            <person name="Coleine C."/>
            <person name="Masonjones S."/>
            <person name="Stajich J.E."/>
        </authorList>
    </citation>
    <scope>NUCLEOTIDE SEQUENCE [LARGE SCALE GENOMIC DNA]</scope>
    <source>
        <strain evidence="8 9">CCFEE 6314</strain>
    </source>
</reference>
<keyword evidence="6" id="KW-0804">Transcription</keyword>
<dbReference type="PANTHER" id="PTHR47782">
    <property type="entry name" value="ZN(II)2CYS6 TRANSCRIPTION FACTOR (EUROFUNG)-RELATED"/>
    <property type="match status" value="1"/>
</dbReference>
<comment type="subcellular location">
    <subcellularLocation>
        <location evidence="1">Nucleus</location>
    </subcellularLocation>
</comment>
<keyword evidence="5" id="KW-0238">DNA-binding</keyword>
<dbReference type="GO" id="GO:0046872">
    <property type="term" value="F:metal ion binding"/>
    <property type="evidence" value="ECO:0007669"/>
    <property type="project" value="UniProtKB-KW"/>
</dbReference>
<evidence type="ECO:0000256" key="5">
    <source>
        <dbReference type="ARBA" id="ARBA00023125"/>
    </source>
</evidence>
<gene>
    <name evidence="8" type="ORF">B0A52_08301</name>
</gene>
<organism evidence="8 9">
    <name type="scientific">Exophiala mesophila</name>
    <name type="common">Black yeast-like fungus</name>
    <dbReference type="NCBI Taxonomy" id="212818"/>
    <lineage>
        <taxon>Eukaryota</taxon>
        <taxon>Fungi</taxon>
        <taxon>Dikarya</taxon>
        <taxon>Ascomycota</taxon>
        <taxon>Pezizomycotina</taxon>
        <taxon>Eurotiomycetes</taxon>
        <taxon>Chaetothyriomycetidae</taxon>
        <taxon>Chaetothyriales</taxon>
        <taxon>Herpotrichiellaceae</taxon>
        <taxon>Exophiala</taxon>
    </lineage>
</organism>
<dbReference type="EMBL" id="NAJM01000052">
    <property type="protein sequence ID" value="RVX67058.1"/>
    <property type="molecule type" value="Genomic_DNA"/>
</dbReference>
<dbReference type="GO" id="GO:0043565">
    <property type="term" value="F:sequence-specific DNA binding"/>
    <property type="evidence" value="ECO:0007669"/>
    <property type="project" value="TreeGrafter"/>
</dbReference>
<evidence type="ECO:0000313" key="8">
    <source>
        <dbReference type="EMBL" id="RVX67058.1"/>
    </source>
</evidence>
<dbReference type="CDD" id="cd12148">
    <property type="entry name" value="fungal_TF_MHR"/>
    <property type="match status" value="1"/>
</dbReference>
<evidence type="ECO:0000256" key="6">
    <source>
        <dbReference type="ARBA" id="ARBA00023163"/>
    </source>
</evidence>
<evidence type="ECO:0000256" key="1">
    <source>
        <dbReference type="ARBA" id="ARBA00004123"/>
    </source>
</evidence>
<comment type="caution">
    <text evidence="8">The sequence shown here is derived from an EMBL/GenBank/DDBJ whole genome shotgun (WGS) entry which is preliminary data.</text>
</comment>
<dbReference type="PANTHER" id="PTHR47782:SF1">
    <property type="entry name" value="PYRIMIDINE PATHWAY REGULATORY PROTEIN 1"/>
    <property type="match status" value="1"/>
</dbReference>
<keyword evidence="3" id="KW-0862">Zinc</keyword>
<evidence type="ECO:0008006" key="10">
    <source>
        <dbReference type="Google" id="ProtNLM"/>
    </source>
</evidence>
<dbReference type="GO" id="GO:0000981">
    <property type="term" value="F:DNA-binding transcription factor activity, RNA polymerase II-specific"/>
    <property type="evidence" value="ECO:0007669"/>
    <property type="project" value="TreeGrafter"/>
</dbReference>
<dbReference type="GO" id="GO:0045944">
    <property type="term" value="P:positive regulation of transcription by RNA polymerase II"/>
    <property type="evidence" value="ECO:0007669"/>
    <property type="project" value="TreeGrafter"/>
</dbReference>
<evidence type="ECO:0000256" key="7">
    <source>
        <dbReference type="ARBA" id="ARBA00023242"/>
    </source>
</evidence>
<dbReference type="VEuPathDB" id="FungiDB:PV10_00668"/>
<dbReference type="AlphaFoldDB" id="A0A438MVV7"/>
<evidence type="ECO:0000256" key="2">
    <source>
        <dbReference type="ARBA" id="ARBA00022723"/>
    </source>
</evidence>
<accession>A0A438MVV7</accession>